<dbReference type="Pfam" id="PF00447">
    <property type="entry name" value="HSF_DNA-bind"/>
    <property type="match status" value="1"/>
</dbReference>
<accession>A0A9K3LYD8</accession>
<reference evidence="5" key="1">
    <citation type="journal article" date="2021" name="Sci. Rep.">
        <title>Diploid genomic architecture of Nitzschia inconspicua, an elite biomass production diatom.</title>
        <authorList>
            <person name="Oliver A."/>
            <person name="Podell S."/>
            <person name="Pinowska A."/>
            <person name="Traller J.C."/>
            <person name="Smith S.R."/>
            <person name="McClure R."/>
            <person name="Beliaev A."/>
            <person name="Bohutskyi P."/>
            <person name="Hill E.A."/>
            <person name="Rabines A."/>
            <person name="Zheng H."/>
            <person name="Allen L.Z."/>
            <person name="Kuo A."/>
            <person name="Grigoriev I.V."/>
            <person name="Allen A.E."/>
            <person name="Hazlebeck D."/>
            <person name="Allen E.E."/>
        </authorList>
    </citation>
    <scope>NUCLEOTIDE SEQUENCE</scope>
    <source>
        <strain evidence="5">Hildebrandi</strain>
    </source>
</reference>
<keyword evidence="6" id="KW-1185">Reference proteome</keyword>
<evidence type="ECO:0000313" key="5">
    <source>
        <dbReference type="EMBL" id="KAG7369366.1"/>
    </source>
</evidence>
<dbReference type="AlphaFoldDB" id="A0A9K3LYD8"/>
<gene>
    <name evidence="5" type="ORF">IV203_032109</name>
</gene>
<protein>
    <submittedName>
        <fullName evidence="5">HSF-type DNA-binding protein</fullName>
    </submittedName>
</protein>
<proteinExistence type="inferred from homology"/>
<evidence type="ECO:0000256" key="3">
    <source>
        <dbReference type="SAM" id="MobiDB-lite"/>
    </source>
</evidence>
<dbReference type="OrthoDB" id="60033at2759"/>
<feature type="region of interest" description="Disordered" evidence="3">
    <location>
        <begin position="347"/>
        <end position="369"/>
    </location>
</feature>
<dbReference type="EMBL" id="JAGRRH010000006">
    <property type="protein sequence ID" value="KAG7369366.1"/>
    <property type="molecule type" value="Genomic_DNA"/>
</dbReference>
<comment type="similarity">
    <text evidence="2">Belongs to the HSF family.</text>
</comment>
<dbReference type="PANTHER" id="PTHR10015:SF206">
    <property type="entry name" value="HSF-TYPE DNA-BINDING DOMAIN-CONTAINING PROTEIN"/>
    <property type="match status" value="1"/>
</dbReference>
<dbReference type="InterPro" id="IPR000232">
    <property type="entry name" value="HSF_DNA-bd"/>
</dbReference>
<dbReference type="GO" id="GO:0043565">
    <property type="term" value="F:sequence-specific DNA binding"/>
    <property type="evidence" value="ECO:0007669"/>
    <property type="project" value="InterPro"/>
</dbReference>
<evidence type="ECO:0000313" key="6">
    <source>
        <dbReference type="Proteomes" id="UP000693970"/>
    </source>
</evidence>
<dbReference type="FunFam" id="1.10.10.10:FF:000479">
    <property type="entry name" value="Predicted protein"/>
    <property type="match status" value="1"/>
</dbReference>
<organism evidence="5 6">
    <name type="scientific">Nitzschia inconspicua</name>
    <dbReference type="NCBI Taxonomy" id="303405"/>
    <lineage>
        <taxon>Eukaryota</taxon>
        <taxon>Sar</taxon>
        <taxon>Stramenopiles</taxon>
        <taxon>Ochrophyta</taxon>
        <taxon>Bacillariophyta</taxon>
        <taxon>Bacillariophyceae</taxon>
        <taxon>Bacillariophycidae</taxon>
        <taxon>Bacillariales</taxon>
        <taxon>Bacillariaceae</taxon>
        <taxon>Nitzschia</taxon>
    </lineage>
</organism>
<dbReference type="Proteomes" id="UP000693970">
    <property type="component" value="Unassembled WGS sequence"/>
</dbReference>
<feature type="domain" description="HSF-type DNA-binding" evidence="4">
    <location>
        <begin position="55"/>
        <end position="158"/>
    </location>
</feature>
<evidence type="ECO:0000256" key="2">
    <source>
        <dbReference type="RuleBase" id="RU004020"/>
    </source>
</evidence>
<dbReference type="GO" id="GO:0003700">
    <property type="term" value="F:DNA-binding transcription factor activity"/>
    <property type="evidence" value="ECO:0007669"/>
    <property type="project" value="InterPro"/>
</dbReference>
<reference evidence="5" key="2">
    <citation type="submission" date="2021-04" db="EMBL/GenBank/DDBJ databases">
        <authorList>
            <person name="Podell S."/>
        </authorList>
    </citation>
    <scope>NUCLEOTIDE SEQUENCE</scope>
    <source>
        <strain evidence="5">Hildebrandi</strain>
    </source>
</reference>
<evidence type="ECO:0000256" key="1">
    <source>
        <dbReference type="ARBA" id="ARBA00023125"/>
    </source>
</evidence>
<dbReference type="SMART" id="SM00415">
    <property type="entry name" value="HSF"/>
    <property type="match status" value="1"/>
</dbReference>
<comment type="caution">
    <text evidence="5">The sequence shown here is derived from an EMBL/GenBank/DDBJ whole genome shotgun (WGS) entry which is preliminary data.</text>
</comment>
<sequence length="436" mass="49603">MASLYSQTQPTEHLQLSWMNLLPEDDTTMNLSSQHTRDSCNDPPIKLLSETTSTGIPAFPWKLHDVLEDAERKGFTSIVSWTMGGRAFKVHNQKEFEAQILSRYFNQTQYKSFQRQLNIYNFVRLTIGEAKGSYTHDLLVRGKPEICRFMVRTKIKRKGSKSMSNSSERINELIKQKNQQRMLVNAPKQTRSLDRIDSLMMARTGMMVAQPENGCHNQVFGLQQQQRNHQQQQPTQFQQQLAQLQQMAHQSSSFLNMDQDAFSSSNQSAAALQRTFIPNQVIVPEHLHSNHSSYSSSSSMMMNCKNNSGNHSFSTGSVPKFDTDLQPPETAFRTLSLKMFQDLSRELSSSSNHPNDTVITPSLSSSPDGLMMTTNDPNDMNEDDLDHLFDDDIESIGEPVALEEASPYIRQQTIPPAMADQLLHNIILLQQQQQQR</sequence>
<evidence type="ECO:0000259" key="4">
    <source>
        <dbReference type="SMART" id="SM00415"/>
    </source>
</evidence>
<keyword evidence="1 5" id="KW-0238">DNA-binding</keyword>
<dbReference type="PANTHER" id="PTHR10015">
    <property type="entry name" value="HEAT SHOCK TRANSCRIPTION FACTOR"/>
    <property type="match status" value="1"/>
</dbReference>
<name>A0A9K3LYD8_9STRA</name>